<accession>A0A166QGN1</accession>
<proteinExistence type="predicted"/>
<evidence type="ECO:0000313" key="2">
    <source>
        <dbReference type="EMBL" id="KZP27127.1"/>
    </source>
</evidence>
<evidence type="ECO:0000313" key="3">
    <source>
        <dbReference type="Proteomes" id="UP000076532"/>
    </source>
</evidence>
<dbReference type="Proteomes" id="UP000076532">
    <property type="component" value="Unassembled WGS sequence"/>
</dbReference>
<protein>
    <submittedName>
        <fullName evidence="2">Uncharacterized protein</fullName>
    </submittedName>
</protein>
<organism evidence="2 3">
    <name type="scientific">Athelia psychrophila</name>
    <dbReference type="NCBI Taxonomy" id="1759441"/>
    <lineage>
        <taxon>Eukaryota</taxon>
        <taxon>Fungi</taxon>
        <taxon>Dikarya</taxon>
        <taxon>Basidiomycota</taxon>
        <taxon>Agaricomycotina</taxon>
        <taxon>Agaricomycetes</taxon>
        <taxon>Agaricomycetidae</taxon>
        <taxon>Atheliales</taxon>
        <taxon>Atheliaceae</taxon>
        <taxon>Athelia</taxon>
    </lineage>
</organism>
<name>A0A166QGN1_9AGAM</name>
<dbReference type="AlphaFoldDB" id="A0A166QGN1"/>
<dbReference type="EMBL" id="KV417664">
    <property type="protein sequence ID" value="KZP11347.1"/>
    <property type="molecule type" value="Genomic_DNA"/>
</dbReference>
<reference evidence="2 3" key="1">
    <citation type="journal article" date="2016" name="Mol. Biol. Evol.">
        <title>Comparative Genomics of Early-Diverging Mushroom-Forming Fungi Provides Insights into the Origins of Lignocellulose Decay Capabilities.</title>
        <authorList>
            <person name="Nagy L.G."/>
            <person name="Riley R."/>
            <person name="Tritt A."/>
            <person name="Adam C."/>
            <person name="Daum C."/>
            <person name="Floudas D."/>
            <person name="Sun H."/>
            <person name="Yadav J.S."/>
            <person name="Pangilinan J."/>
            <person name="Larsson K.H."/>
            <person name="Matsuura K."/>
            <person name="Barry K."/>
            <person name="Labutti K."/>
            <person name="Kuo R."/>
            <person name="Ohm R.A."/>
            <person name="Bhattacharya S.S."/>
            <person name="Shirouzu T."/>
            <person name="Yoshinaga Y."/>
            <person name="Martin F.M."/>
            <person name="Grigoriev I.V."/>
            <person name="Hibbett D.S."/>
        </authorList>
    </citation>
    <scope>NUCLEOTIDE SEQUENCE [LARGE SCALE GENOMIC DNA]</scope>
    <source>
        <strain evidence="2 3">CBS 109695</strain>
    </source>
</reference>
<gene>
    <name evidence="2" type="ORF">FIBSPDRAFT_853747</name>
    <name evidence="1" type="ORF">FIBSPDRAFT_871490</name>
</gene>
<dbReference type="EMBL" id="KV417510">
    <property type="protein sequence ID" value="KZP27127.1"/>
    <property type="molecule type" value="Genomic_DNA"/>
</dbReference>
<sequence length="99" mass="11022">MTTHGRPEKLTTTNRCTSRPSTARFFARVSSNGAEEPNVAEVASRAFRQDNNCFSGKMRETRCDSKSPFAALCQYLSTRPFTAAFFYGMKIAQEVPATN</sequence>
<keyword evidence="3" id="KW-1185">Reference proteome</keyword>
<evidence type="ECO:0000313" key="1">
    <source>
        <dbReference type="EMBL" id="KZP11347.1"/>
    </source>
</evidence>